<name>A0ABN8JWJ1_9HYPH</name>
<gene>
    <name evidence="3" type="ORF">MES4922_30456</name>
</gene>
<keyword evidence="2" id="KW-1133">Transmembrane helix</keyword>
<feature type="compositionally biased region" description="Polar residues" evidence="1">
    <location>
        <begin position="1"/>
        <end position="12"/>
    </location>
</feature>
<evidence type="ECO:0000313" key="3">
    <source>
        <dbReference type="EMBL" id="CAH2402082.1"/>
    </source>
</evidence>
<feature type="transmembrane region" description="Helical" evidence="2">
    <location>
        <begin position="60"/>
        <end position="79"/>
    </location>
</feature>
<evidence type="ECO:0000256" key="2">
    <source>
        <dbReference type="SAM" id="Phobius"/>
    </source>
</evidence>
<accession>A0ABN8JWJ1</accession>
<organism evidence="3 4">
    <name type="scientific">Mesorhizobium ventifaucium</name>
    <dbReference type="NCBI Taxonomy" id="666020"/>
    <lineage>
        <taxon>Bacteria</taxon>
        <taxon>Pseudomonadati</taxon>
        <taxon>Pseudomonadota</taxon>
        <taxon>Alphaproteobacteria</taxon>
        <taxon>Hyphomicrobiales</taxon>
        <taxon>Phyllobacteriaceae</taxon>
        <taxon>Mesorhizobium</taxon>
    </lineage>
</organism>
<dbReference type="Proteomes" id="UP001152604">
    <property type="component" value="Unassembled WGS sequence"/>
</dbReference>
<sequence length="100" mass="10622">MASSPCQTTQASRRGRMLASLSVLGPGKPAGGTQRTGTSNHDPYHAALVFIGVSDPSPSLHYTPLLTVPAIWVLFYMVTPAKFSRQADKRFSGSETAAQS</sequence>
<reference evidence="3" key="1">
    <citation type="submission" date="2022-03" db="EMBL/GenBank/DDBJ databases">
        <authorList>
            <person name="Brunel B."/>
        </authorList>
    </citation>
    <scope>NUCLEOTIDE SEQUENCE</scope>
    <source>
        <strain evidence="3">STM4922sample</strain>
    </source>
</reference>
<comment type="caution">
    <text evidence="3">The sequence shown here is derived from an EMBL/GenBank/DDBJ whole genome shotgun (WGS) entry which is preliminary data.</text>
</comment>
<proteinExistence type="predicted"/>
<keyword evidence="4" id="KW-1185">Reference proteome</keyword>
<keyword evidence="2" id="KW-0812">Transmembrane</keyword>
<protein>
    <submittedName>
        <fullName evidence="3">Uncharacterized protein</fullName>
    </submittedName>
</protein>
<evidence type="ECO:0000313" key="4">
    <source>
        <dbReference type="Proteomes" id="UP001152604"/>
    </source>
</evidence>
<feature type="region of interest" description="Disordered" evidence="1">
    <location>
        <begin position="1"/>
        <end position="40"/>
    </location>
</feature>
<keyword evidence="2" id="KW-0472">Membrane</keyword>
<dbReference type="EMBL" id="CAKXZS010000023">
    <property type="protein sequence ID" value="CAH2402082.1"/>
    <property type="molecule type" value="Genomic_DNA"/>
</dbReference>
<evidence type="ECO:0000256" key="1">
    <source>
        <dbReference type="SAM" id="MobiDB-lite"/>
    </source>
</evidence>